<dbReference type="InterPro" id="IPR048324">
    <property type="entry name" value="ZSWIM1-3_RNaseH-like"/>
</dbReference>
<dbReference type="Proteomes" id="UP001497623">
    <property type="component" value="Unassembled WGS sequence"/>
</dbReference>
<keyword evidence="3" id="KW-1185">Reference proteome</keyword>
<accession>A0AAV2PPV3</accession>
<evidence type="ECO:0000313" key="3">
    <source>
        <dbReference type="Proteomes" id="UP001497623"/>
    </source>
</evidence>
<name>A0AAV2PPV3_MEGNR</name>
<organism evidence="2 3">
    <name type="scientific">Meganyctiphanes norvegica</name>
    <name type="common">Northern krill</name>
    <name type="synonym">Thysanopoda norvegica</name>
    <dbReference type="NCBI Taxonomy" id="48144"/>
    <lineage>
        <taxon>Eukaryota</taxon>
        <taxon>Metazoa</taxon>
        <taxon>Ecdysozoa</taxon>
        <taxon>Arthropoda</taxon>
        <taxon>Crustacea</taxon>
        <taxon>Multicrustacea</taxon>
        <taxon>Malacostraca</taxon>
        <taxon>Eumalacostraca</taxon>
        <taxon>Eucarida</taxon>
        <taxon>Euphausiacea</taxon>
        <taxon>Euphausiidae</taxon>
        <taxon>Meganyctiphanes</taxon>
    </lineage>
</organism>
<feature type="domain" description="ZSWIM1/3 RNaseH-like" evidence="1">
    <location>
        <begin position="10"/>
        <end position="83"/>
    </location>
</feature>
<protein>
    <recommendedName>
        <fullName evidence="1">ZSWIM1/3 RNaseH-like domain-containing protein</fullName>
    </recommendedName>
</protein>
<comment type="caution">
    <text evidence="2">The sequence shown here is derived from an EMBL/GenBank/DDBJ whole genome shotgun (WGS) entry which is preliminary data.</text>
</comment>
<dbReference type="Pfam" id="PF21056">
    <property type="entry name" value="ZSWIM1-3_RNaseH-like"/>
    <property type="match status" value="1"/>
</dbReference>
<gene>
    <name evidence="2" type="ORF">MNOR_LOCUS1954</name>
</gene>
<dbReference type="PANTHER" id="PTHR31569">
    <property type="entry name" value="SWIM-TYPE DOMAIN-CONTAINING PROTEIN"/>
    <property type="match status" value="1"/>
</dbReference>
<sequence length="150" mass="17490">MNIALLVKQQLGMPLYVMLCLDGNGESEVVALAFVQHENKETLTWIAETFKEKNPNYINLKCIMCDKDMVERDVFETFFPGVHNLICSFHVQQILKREITTKKMEISEIEKNFALEILQDMMYAKDKDAYVLNVNILKENCPDKVIKYFT</sequence>
<dbReference type="PANTHER" id="PTHR31569:SF4">
    <property type="entry name" value="SWIM-TYPE DOMAIN-CONTAINING PROTEIN"/>
    <property type="match status" value="1"/>
</dbReference>
<proteinExistence type="predicted"/>
<dbReference type="EMBL" id="CAXKWB010000555">
    <property type="protein sequence ID" value="CAL4061204.1"/>
    <property type="molecule type" value="Genomic_DNA"/>
</dbReference>
<reference evidence="2 3" key="1">
    <citation type="submission" date="2024-05" db="EMBL/GenBank/DDBJ databases">
        <authorList>
            <person name="Wallberg A."/>
        </authorList>
    </citation>
    <scope>NUCLEOTIDE SEQUENCE [LARGE SCALE GENOMIC DNA]</scope>
</reference>
<evidence type="ECO:0000313" key="2">
    <source>
        <dbReference type="EMBL" id="CAL4061204.1"/>
    </source>
</evidence>
<evidence type="ECO:0000259" key="1">
    <source>
        <dbReference type="Pfam" id="PF21056"/>
    </source>
</evidence>
<dbReference type="AlphaFoldDB" id="A0AAV2PPV3"/>
<dbReference type="InterPro" id="IPR052579">
    <property type="entry name" value="Zinc_finger_SWIM"/>
</dbReference>